<feature type="transmembrane region" description="Helical" evidence="12">
    <location>
        <begin position="197"/>
        <end position="220"/>
    </location>
</feature>
<comment type="similarity">
    <text evidence="2">Belongs to the ATPase A chain family.</text>
</comment>
<feature type="transmembrane region" description="Helical" evidence="12">
    <location>
        <begin position="12"/>
        <end position="35"/>
    </location>
</feature>
<dbReference type="SUPFAM" id="SSF81336">
    <property type="entry name" value="F1F0 ATP synthase subunit A"/>
    <property type="match status" value="1"/>
</dbReference>
<dbReference type="GO" id="GO:0046933">
    <property type="term" value="F:proton-transporting ATP synthase activity, rotational mechanism"/>
    <property type="evidence" value="ECO:0007669"/>
    <property type="project" value="TreeGrafter"/>
</dbReference>
<dbReference type="GO" id="GO:0045259">
    <property type="term" value="C:proton-transporting ATP synthase complex"/>
    <property type="evidence" value="ECO:0007669"/>
    <property type="project" value="UniProtKB-KW"/>
</dbReference>
<evidence type="ECO:0000256" key="7">
    <source>
        <dbReference type="ARBA" id="ARBA00022989"/>
    </source>
</evidence>
<sequence>MVDIFSTFDDHNFVFCSYLIMWAFSLVSMCIVFSLKWVSTSSYDEFINIFRSVPGGSSSGLQMGGFHLFVIALFLCIVCMNMTGLIPYVFSTTAHLSMSFSFGLVVWLSLIISSYCYNFPVSASGLLPTGSPSALAPFLVLVETVSIGVRPITISVRLVANISAGHIILTLISSALSSGIFTFPVVIFGLVLSVEVFYFLFEFGVAIIQGYIFCLLVSLYSNEHA</sequence>
<keyword evidence="7 12" id="KW-1133">Transmembrane helix</keyword>
<geneLocation type="mitochondrion" evidence="13"/>
<keyword evidence="6" id="KW-0375">Hydrogen ion transport</keyword>
<keyword evidence="13" id="KW-0496">Mitochondrion</keyword>
<dbReference type="PANTHER" id="PTHR11410">
    <property type="entry name" value="ATP SYNTHASE SUBUNIT A"/>
    <property type="match status" value="1"/>
</dbReference>
<evidence type="ECO:0000256" key="9">
    <source>
        <dbReference type="ARBA" id="ARBA00023136"/>
    </source>
</evidence>
<keyword evidence="8" id="KW-0406">Ion transport</keyword>
<keyword evidence="9 12" id="KW-0472">Membrane</keyword>
<evidence type="ECO:0000256" key="8">
    <source>
        <dbReference type="ARBA" id="ARBA00023065"/>
    </source>
</evidence>
<evidence type="ECO:0000256" key="6">
    <source>
        <dbReference type="ARBA" id="ARBA00022781"/>
    </source>
</evidence>
<evidence type="ECO:0000256" key="2">
    <source>
        <dbReference type="ARBA" id="ARBA00006810"/>
    </source>
</evidence>
<evidence type="ECO:0000256" key="11">
    <source>
        <dbReference type="RuleBase" id="RU004450"/>
    </source>
</evidence>
<dbReference type="NCBIfam" id="TIGR01131">
    <property type="entry name" value="ATP_synt_6_or_A"/>
    <property type="match status" value="1"/>
</dbReference>
<keyword evidence="10" id="KW-0066">ATP synthesis</keyword>
<reference evidence="13" key="1">
    <citation type="journal article" date="2018" name="Mol. Phylogenet. Evol.">
        <title>New patellogastropod mitogenomes help counteracting long-branch attraction in the deep phylogeny of gastropod mollusks.</title>
        <authorList>
            <person name="Uribe J.E."/>
            <person name="Irisarri I."/>
            <person name="Templado J."/>
            <person name="Zardoya R."/>
        </authorList>
    </citation>
    <scope>NUCLEOTIDE SEQUENCE</scope>
</reference>
<evidence type="ECO:0000256" key="4">
    <source>
        <dbReference type="ARBA" id="ARBA00022547"/>
    </source>
</evidence>
<evidence type="ECO:0000256" key="3">
    <source>
        <dbReference type="ARBA" id="ARBA00022448"/>
    </source>
</evidence>
<feature type="transmembrane region" description="Helical" evidence="12">
    <location>
        <begin position="96"/>
        <end position="115"/>
    </location>
</feature>
<dbReference type="InterPro" id="IPR000568">
    <property type="entry name" value="ATP_synth_F0_asu"/>
</dbReference>
<dbReference type="AlphaFoldDB" id="A0A481MVK2"/>
<evidence type="ECO:0000256" key="10">
    <source>
        <dbReference type="ARBA" id="ARBA00023310"/>
    </source>
</evidence>
<dbReference type="InterPro" id="IPR035908">
    <property type="entry name" value="F0_ATP_A_sf"/>
</dbReference>
<keyword evidence="3" id="KW-0813">Transport</keyword>
<organism evidence="13">
    <name type="scientific">Patella vulgata</name>
    <name type="common">Common limpet</name>
    <dbReference type="NCBI Taxonomy" id="6465"/>
    <lineage>
        <taxon>Eukaryota</taxon>
        <taxon>Metazoa</taxon>
        <taxon>Spiralia</taxon>
        <taxon>Lophotrochozoa</taxon>
        <taxon>Mollusca</taxon>
        <taxon>Gastropoda</taxon>
        <taxon>Patellogastropoda</taxon>
        <taxon>Patelloidea</taxon>
        <taxon>Patellidae</taxon>
        <taxon>Patella</taxon>
    </lineage>
</organism>
<accession>A0A481MVK2</accession>
<name>A0A481MVK2_PATVU</name>
<evidence type="ECO:0000256" key="1">
    <source>
        <dbReference type="ARBA" id="ARBA00004141"/>
    </source>
</evidence>
<dbReference type="Pfam" id="PF00119">
    <property type="entry name" value="ATP-synt_A"/>
    <property type="match status" value="1"/>
</dbReference>
<dbReference type="InterPro" id="IPR023011">
    <property type="entry name" value="ATP_synth_F0_asu_AS"/>
</dbReference>
<dbReference type="PRINTS" id="PR00123">
    <property type="entry name" value="ATPASEA"/>
</dbReference>
<evidence type="ECO:0000313" key="13">
    <source>
        <dbReference type="EMBL" id="QAU54079.1"/>
    </source>
</evidence>
<keyword evidence="4" id="KW-0138">CF(0)</keyword>
<gene>
    <name evidence="13" type="primary">ATP6</name>
</gene>
<protein>
    <recommendedName>
        <fullName evidence="11">ATP synthase subunit a</fullName>
    </recommendedName>
</protein>
<dbReference type="PANTHER" id="PTHR11410:SF0">
    <property type="entry name" value="ATP SYNTHASE SUBUNIT A"/>
    <property type="match status" value="1"/>
</dbReference>
<dbReference type="GO" id="GO:0005743">
    <property type="term" value="C:mitochondrial inner membrane"/>
    <property type="evidence" value="ECO:0007669"/>
    <property type="project" value="UniProtKB-SubCell"/>
</dbReference>
<keyword evidence="5 12" id="KW-0812">Transmembrane</keyword>
<dbReference type="InterPro" id="IPR045083">
    <property type="entry name" value="ATP_synth_F0_asu_bact/mt"/>
</dbReference>
<feature type="transmembrane region" description="Helical" evidence="12">
    <location>
        <begin position="135"/>
        <end position="160"/>
    </location>
</feature>
<dbReference type="Gene3D" id="1.20.120.220">
    <property type="entry name" value="ATP synthase, F0 complex, subunit A"/>
    <property type="match status" value="1"/>
</dbReference>
<evidence type="ECO:0000256" key="5">
    <source>
        <dbReference type="ARBA" id="ARBA00022692"/>
    </source>
</evidence>
<dbReference type="PROSITE" id="PS00449">
    <property type="entry name" value="ATPASE_A"/>
    <property type="match status" value="1"/>
</dbReference>
<proteinExistence type="inferred from homology"/>
<feature type="transmembrane region" description="Helical" evidence="12">
    <location>
        <begin position="167"/>
        <end position="191"/>
    </location>
</feature>
<dbReference type="CDD" id="cd00310">
    <property type="entry name" value="ATP-synt_Fo_a_6"/>
    <property type="match status" value="1"/>
</dbReference>
<comment type="subcellular location">
    <subcellularLocation>
        <location evidence="1">Membrane</location>
        <topology evidence="1">Multi-pass membrane protein</topology>
    </subcellularLocation>
    <subcellularLocation>
        <location evidence="11">Mitochondrion inner membrane</location>
        <topology evidence="11">Multi-pass membrane protein</topology>
    </subcellularLocation>
</comment>
<feature type="transmembrane region" description="Helical" evidence="12">
    <location>
        <begin position="66"/>
        <end position="89"/>
    </location>
</feature>
<evidence type="ECO:0000256" key="12">
    <source>
        <dbReference type="SAM" id="Phobius"/>
    </source>
</evidence>
<dbReference type="EMBL" id="MH916653">
    <property type="protein sequence ID" value="QAU54079.1"/>
    <property type="molecule type" value="Genomic_DNA"/>
</dbReference>